<protein>
    <recommendedName>
        <fullName evidence="1">PilZ domain-containing protein</fullName>
    </recommendedName>
</protein>
<sequence length="132" mass="15113">MTTPDSTDQVVPQALNEERRQEPRIAVNWRAAIMFKAAKGPLRVFGYVRDISLSGMRVECDQTIATTQPVHIMIEIPSKDPQYETDVIQVHAIIRNSILSQNMYRMGLQITDFVGDAKLVIMRRIQRRNSQS</sequence>
<name>A0A809RE92_9PROT</name>
<evidence type="ECO:0000313" key="2">
    <source>
        <dbReference type="EMBL" id="BBP00099.1"/>
    </source>
</evidence>
<dbReference type="EMBL" id="AP021881">
    <property type="protein sequence ID" value="BBP00099.1"/>
    <property type="molecule type" value="Genomic_DNA"/>
</dbReference>
<keyword evidence="3" id="KW-1185">Reference proteome</keyword>
<dbReference type="Proteomes" id="UP000463939">
    <property type="component" value="Chromosome"/>
</dbReference>
<dbReference type="Pfam" id="PF07238">
    <property type="entry name" value="PilZ"/>
    <property type="match status" value="1"/>
</dbReference>
<evidence type="ECO:0000259" key="1">
    <source>
        <dbReference type="Pfam" id="PF07238"/>
    </source>
</evidence>
<dbReference type="Gene3D" id="2.40.10.220">
    <property type="entry name" value="predicted glycosyltransferase like domains"/>
    <property type="match status" value="1"/>
</dbReference>
<dbReference type="RefSeq" id="WP_162084066.1">
    <property type="nucleotide sequence ID" value="NZ_AP021881.1"/>
</dbReference>
<proteinExistence type="predicted"/>
<evidence type="ECO:0000313" key="3">
    <source>
        <dbReference type="Proteomes" id="UP000463939"/>
    </source>
</evidence>
<reference evidence="3" key="1">
    <citation type="submission" date="2019-11" db="EMBL/GenBank/DDBJ databases">
        <title>Isolation and characterization of a novel species in the genus Sulfuriferula.</title>
        <authorList>
            <person name="Mochizuki J."/>
            <person name="Kojima H."/>
            <person name="Fukui M."/>
        </authorList>
    </citation>
    <scope>NUCLEOTIDE SEQUENCE [LARGE SCALE GENOMIC DNA]</scope>
    <source>
        <strain evidence="3">SGTM</strain>
    </source>
</reference>
<dbReference type="SUPFAM" id="SSF141371">
    <property type="entry name" value="PilZ domain-like"/>
    <property type="match status" value="1"/>
</dbReference>
<dbReference type="KEGG" id="sniv:SFSGTM_08070"/>
<organism evidence="2 3">
    <name type="scientific">Sulfuriferula nivalis</name>
    <dbReference type="NCBI Taxonomy" id="2675298"/>
    <lineage>
        <taxon>Bacteria</taxon>
        <taxon>Pseudomonadati</taxon>
        <taxon>Pseudomonadota</taxon>
        <taxon>Betaproteobacteria</taxon>
        <taxon>Nitrosomonadales</taxon>
        <taxon>Sulfuricellaceae</taxon>
        <taxon>Sulfuriferula</taxon>
    </lineage>
</organism>
<dbReference type="AlphaFoldDB" id="A0A809RE92"/>
<dbReference type="GO" id="GO:0035438">
    <property type="term" value="F:cyclic-di-GMP binding"/>
    <property type="evidence" value="ECO:0007669"/>
    <property type="project" value="InterPro"/>
</dbReference>
<feature type="domain" description="PilZ" evidence="1">
    <location>
        <begin position="18"/>
        <end position="113"/>
    </location>
</feature>
<accession>A0A809RE92</accession>
<dbReference type="InterPro" id="IPR009875">
    <property type="entry name" value="PilZ_domain"/>
</dbReference>
<gene>
    <name evidence="2" type="ORF">SFSGTM_08070</name>
</gene>